<dbReference type="GO" id="GO:0060271">
    <property type="term" value="P:cilium assembly"/>
    <property type="evidence" value="ECO:0007669"/>
    <property type="project" value="TreeGrafter"/>
</dbReference>
<sequence length="584" mass="66722">MEAVQKGVIKDSMLPTVVKEYDNFTASLKEQVEFYKHEHTALRADVAALLEENQQLSGQLKSALSSNLAHESSGENRHRAADMVANLQRQLLLTSQEKAAAMELYQTTVRELETLELELEAYRNNRQLDAASRNLDEVKQEYSTAITLLEEKVAGLQAELSRERARREAIEIELERMRAEQDRLNSTLRDRETQLENVIEGQSAVVVRLEAAGSRIKELSDESDRLRTQRDELETALTESTRKGEELVKREWAALSRVEEALTLVDAAVLEKDAALVAEAHAKDETSKLQKSVEQLLDEAGKRVAEESSRLKQQFNEQMEVVLRDMRNLQEELGRKRAQLDKVSVDLQRVEDELVRERKERLSLPDPVQMQRNVDNAYRELRRVEQEVTEVTRDRDRLLVHLQNTDESHRAEMATTLDELRKLRQELQAAHAQSQQMEAAAQARTLLMEDQVTKLEQQLATIQAAGFITIPNEQIHAQCELQFEEYRRVINQLSDMQKQGIQVTQELQAHLDAQVAAKKRWQQEVKRLNSRFEQRISTLREQLGALKKANRSLERDLAASLLDREVTGGGNASYTFAVDGPGPP</sequence>
<comment type="caution">
    <text evidence="2">The sequence shown here is derived from an EMBL/GenBank/DDBJ whole genome shotgun (WGS) entry which is preliminary data.</text>
</comment>
<gene>
    <name evidence="2" type="ORF">R5R35_007258</name>
</gene>
<evidence type="ECO:0000256" key="1">
    <source>
        <dbReference type="SAM" id="Coils"/>
    </source>
</evidence>
<name>A0AAN9VWA0_9ORTH</name>
<dbReference type="GO" id="GO:0005814">
    <property type="term" value="C:centriole"/>
    <property type="evidence" value="ECO:0007669"/>
    <property type="project" value="TreeGrafter"/>
</dbReference>
<keyword evidence="3" id="KW-1185">Reference proteome</keyword>
<organism evidence="2 3">
    <name type="scientific">Gryllus longicercus</name>
    <dbReference type="NCBI Taxonomy" id="2509291"/>
    <lineage>
        <taxon>Eukaryota</taxon>
        <taxon>Metazoa</taxon>
        <taxon>Ecdysozoa</taxon>
        <taxon>Arthropoda</taxon>
        <taxon>Hexapoda</taxon>
        <taxon>Insecta</taxon>
        <taxon>Pterygota</taxon>
        <taxon>Neoptera</taxon>
        <taxon>Polyneoptera</taxon>
        <taxon>Orthoptera</taxon>
        <taxon>Ensifera</taxon>
        <taxon>Gryllidea</taxon>
        <taxon>Grylloidea</taxon>
        <taxon>Gryllidae</taxon>
        <taxon>Gryllinae</taxon>
        <taxon>Gryllus</taxon>
    </lineage>
</organism>
<evidence type="ECO:0008006" key="4">
    <source>
        <dbReference type="Google" id="ProtNLM"/>
    </source>
</evidence>
<proteinExistence type="predicted"/>
<feature type="coiled-coil region" evidence="1">
    <location>
        <begin position="511"/>
        <end position="556"/>
    </location>
</feature>
<dbReference type="PANTHER" id="PTHR35970">
    <property type="entry name" value="SODIUM CHANNEL AND CLATHRIN LINKER 1"/>
    <property type="match status" value="1"/>
</dbReference>
<accession>A0AAN9VWA0</accession>
<dbReference type="AlphaFoldDB" id="A0AAN9VWA0"/>
<feature type="coiled-coil region" evidence="1">
    <location>
        <begin position="312"/>
        <end position="440"/>
    </location>
</feature>
<protein>
    <recommendedName>
        <fullName evidence="4">Sodium channel and clathrin linker 1</fullName>
    </recommendedName>
</protein>
<dbReference type="Proteomes" id="UP001378592">
    <property type="component" value="Unassembled WGS sequence"/>
</dbReference>
<evidence type="ECO:0000313" key="2">
    <source>
        <dbReference type="EMBL" id="KAK7871056.1"/>
    </source>
</evidence>
<evidence type="ECO:0000313" key="3">
    <source>
        <dbReference type="Proteomes" id="UP001378592"/>
    </source>
</evidence>
<reference evidence="2 3" key="1">
    <citation type="submission" date="2024-03" db="EMBL/GenBank/DDBJ databases">
        <title>The genome assembly and annotation of the cricket Gryllus longicercus Weissman &amp; Gray.</title>
        <authorList>
            <person name="Szrajer S."/>
            <person name="Gray D."/>
            <person name="Ylla G."/>
        </authorList>
    </citation>
    <scope>NUCLEOTIDE SEQUENCE [LARGE SCALE GENOMIC DNA]</scope>
    <source>
        <strain evidence="2">DAG 2021-001</strain>
        <tissue evidence="2">Whole body minus gut</tissue>
    </source>
</reference>
<dbReference type="GO" id="GO:0045162">
    <property type="term" value="P:clustering of voltage-gated sodium channels"/>
    <property type="evidence" value="ECO:0007669"/>
    <property type="project" value="InterPro"/>
</dbReference>
<feature type="coiled-coil region" evidence="1">
    <location>
        <begin position="105"/>
        <end position="243"/>
    </location>
</feature>
<dbReference type="EMBL" id="JAZDUA010000046">
    <property type="protein sequence ID" value="KAK7871056.1"/>
    <property type="molecule type" value="Genomic_DNA"/>
</dbReference>
<dbReference type="InterPro" id="IPR038911">
    <property type="entry name" value="SCLT1"/>
</dbReference>
<dbReference type="PANTHER" id="PTHR35970:SF1">
    <property type="entry name" value="SODIUM CHANNEL AND CLATHRIN LINKER 1"/>
    <property type="match status" value="1"/>
</dbReference>
<keyword evidence="1" id="KW-0175">Coiled coil</keyword>